<feature type="region of interest" description="Disordered" evidence="1">
    <location>
        <begin position="489"/>
        <end position="541"/>
    </location>
</feature>
<sequence>MSPGTKLTARLTRWLTPTSTAPRAAVWRPPSLSAAATAPPPALSPALAHSTPVTQEWQARAWTYYRRIGAARQGVDWLAHGLSRCHLYIGVTQPDGAGDPVPLLREQPGTAPGTQVVAGFDPAMLDLAGEVLAELYDGPVGHGDALRKLARCLLVPGECWLIGYPTPPPPGTPPATPDLAPSKDIGHGTSWTVASRQEWMVTGEDEIAVKLPRHPARGPDGWVQLGPGQAVAIPVYQEDPEDALRPTSRFEAVMRDLDELDGLASRVLADIRSRLVSAGLVTVPESAMLATPGHAVGAGVDPLITSLISAAATPIQDQDSPAAHIPLVLRISDEAISRLQHLTFATPFDDQLPVLREAALRAVACGLDIPASVVTGISDLNHWSAWAVSDEAVASHLGPLASLICSTLTREILWPILRASGFTDVERLAVWWNASAIILRPDRSATALDAKRLNLISDRAARRELGFSEDDAPTPAELDRAHQLALAQQHLAAPQAGAEPIDDSGLNEDGGQPNPGHRPNPPSTPTGQPANPPAAPARATT</sequence>
<gene>
    <name evidence="2" type="ORF">BC739_006747</name>
</gene>
<dbReference type="RefSeq" id="WP_182839443.1">
    <property type="nucleotide sequence ID" value="NZ_BAAABQ010000017.1"/>
</dbReference>
<reference evidence="2 3" key="1">
    <citation type="submission" date="2020-08" db="EMBL/GenBank/DDBJ databases">
        <title>Genomic Encyclopedia of Archaeal and Bacterial Type Strains, Phase II (KMG-II): from individual species to whole genera.</title>
        <authorList>
            <person name="Goeker M."/>
        </authorList>
    </citation>
    <scope>NUCLEOTIDE SEQUENCE [LARGE SCALE GENOMIC DNA]</scope>
    <source>
        <strain evidence="2 3">DSM 43850</strain>
    </source>
</reference>
<feature type="compositionally biased region" description="Low complexity" evidence="1">
    <location>
        <begin position="489"/>
        <end position="498"/>
    </location>
</feature>
<evidence type="ECO:0000313" key="2">
    <source>
        <dbReference type="EMBL" id="MBA8929529.1"/>
    </source>
</evidence>
<dbReference type="Proteomes" id="UP000517916">
    <property type="component" value="Unassembled WGS sequence"/>
</dbReference>
<protein>
    <recommendedName>
        <fullName evidence="4">SPP1 Gp6-like portal protein</fullName>
    </recommendedName>
</protein>
<dbReference type="EMBL" id="JACJID010000005">
    <property type="protein sequence ID" value="MBA8929529.1"/>
    <property type="molecule type" value="Genomic_DNA"/>
</dbReference>
<organism evidence="2 3">
    <name type="scientific">Kutzneria viridogrisea</name>
    <dbReference type="NCBI Taxonomy" id="47990"/>
    <lineage>
        <taxon>Bacteria</taxon>
        <taxon>Bacillati</taxon>
        <taxon>Actinomycetota</taxon>
        <taxon>Actinomycetes</taxon>
        <taxon>Pseudonocardiales</taxon>
        <taxon>Pseudonocardiaceae</taxon>
        <taxon>Kutzneria</taxon>
    </lineage>
</organism>
<evidence type="ECO:0000256" key="1">
    <source>
        <dbReference type="SAM" id="MobiDB-lite"/>
    </source>
</evidence>
<evidence type="ECO:0000313" key="3">
    <source>
        <dbReference type="Proteomes" id="UP000517916"/>
    </source>
</evidence>
<evidence type="ECO:0008006" key="4">
    <source>
        <dbReference type="Google" id="ProtNLM"/>
    </source>
</evidence>
<comment type="caution">
    <text evidence="2">The sequence shown here is derived from an EMBL/GenBank/DDBJ whole genome shotgun (WGS) entry which is preliminary data.</text>
</comment>
<keyword evidence="3" id="KW-1185">Reference proteome</keyword>
<feature type="compositionally biased region" description="Pro residues" evidence="1">
    <location>
        <begin position="516"/>
        <end position="535"/>
    </location>
</feature>
<proteinExistence type="predicted"/>
<name>A0ABR6BSI4_9PSEU</name>
<accession>A0ABR6BSI4</accession>